<comment type="caution">
    <text evidence="4">The sequence shown here is derived from an EMBL/GenBank/DDBJ whole genome shotgun (WGS) entry which is preliminary data.</text>
</comment>
<comment type="subcellular location">
    <subcellularLocation>
        <location evidence="3">Cytoplasm</location>
    </subcellularLocation>
</comment>
<comment type="function">
    <text evidence="3">Required for formate dehydrogenase (FDH) activity. Acts as a sulfur carrier protein that transfers sulfur from IscS to the molybdenum cofactor prior to its insertion into FDH.</text>
</comment>
<dbReference type="GO" id="GO:0006777">
    <property type="term" value="P:Mo-molybdopterin cofactor biosynthetic process"/>
    <property type="evidence" value="ECO:0007669"/>
    <property type="project" value="UniProtKB-UniRule"/>
</dbReference>
<name>A0A7W0HKK5_9BACT</name>
<dbReference type="SUPFAM" id="SSF53927">
    <property type="entry name" value="Cytidine deaminase-like"/>
    <property type="match status" value="1"/>
</dbReference>
<evidence type="ECO:0000313" key="4">
    <source>
        <dbReference type="EMBL" id="MBA2881374.1"/>
    </source>
</evidence>
<dbReference type="GO" id="GO:0016783">
    <property type="term" value="F:sulfurtransferase activity"/>
    <property type="evidence" value="ECO:0007669"/>
    <property type="project" value="InterPro"/>
</dbReference>
<dbReference type="InterPro" id="IPR003786">
    <property type="entry name" value="FdhD"/>
</dbReference>
<keyword evidence="2 3" id="KW-0501">Molybdenum cofactor biosynthesis</keyword>
<dbReference type="Pfam" id="PF02634">
    <property type="entry name" value="FdhD-NarQ"/>
    <property type="match status" value="1"/>
</dbReference>
<dbReference type="InterPro" id="IPR016193">
    <property type="entry name" value="Cytidine_deaminase-like"/>
</dbReference>
<dbReference type="Proteomes" id="UP000525298">
    <property type="component" value="Unassembled WGS sequence"/>
</dbReference>
<keyword evidence="5" id="KW-1185">Reference proteome</keyword>
<comment type="similarity">
    <text evidence="3">Belongs to the FdhD family.</text>
</comment>
<dbReference type="RefSeq" id="WP_232364714.1">
    <property type="nucleotide sequence ID" value="NZ_JACDUS010000004.1"/>
</dbReference>
<dbReference type="EMBL" id="JACDUS010000004">
    <property type="protein sequence ID" value="MBA2881374.1"/>
    <property type="molecule type" value="Genomic_DNA"/>
</dbReference>
<dbReference type="PANTHER" id="PTHR30592:SF1">
    <property type="entry name" value="SULFUR CARRIER PROTEIN FDHD"/>
    <property type="match status" value="1"/>
</dbReference>
<sequence>MNEIAQPTHVMATYAEYAENRRKERSQALITEEPLSIRVAGSPYSVVMRTPGDENAHVAGFCLAEGLVDHPEDIVTISFCTEDQTNVATLTLTEERRIQAAGLLERKGFVSQTSCGICGKEVIEDIARVLVPVKAATVFPVSRIMAGVEQLPDYQPLYRKSRSSHAAVIFNHSMEPMAAAEDVGRHNALDKAIGKVFMLNQMKNACLAIMSSRLSYELVQKAGRAGLEMLVGISRPTALAVDLARSVNMTLACAKDGRLMVFCGDHRIGHAESLEFPAENPK</sequence>
<accession>A0A7W0HKK5</accession>
<keyword evidence="1 3" id="KW-0963">Cytoplasm</keyword>
<dbReference type="Gene3D" id="3.40.140.10">
    <property type="entry name" value="Cytidine Deaminase, domain 2"/>
    <property type="match status" value="1"/>
</dbReference>
<protein>
    <recommendedName>
        <fullName evidence="3">Sulfur carrier protein FdhD</fullName>
    </recommendedName>
</protein>
<dbReference type="GO" id="GO:0005737">
    <property type="term" value="C:cytoplasm"/>
    <property type="evidence" value="ECO:0007669"/>
    <property type="project" value="UniProtKB-SubCell"/>
</dbReference>
<dbReference type="Gene3D" id="3.10.20.10">
    <property type="match status" value="1"/>
</dbReference>
<dbReference type="GO" id="GO:0097163">
    <property type="term" value="F:sulfur carrier activity"/>
    <property type="evidence" value="ECO:0007669"/>
    <property type="project" value="UniProtKB-UniRule"/>
</dbReference>
<evidence type="ECO:0000256" key="3">
    <source>
        <dbReference type="HAMAP-Rule" id="MF_00187"/>
    </source>
</evidence>
<dbReference type="PIRSF" id="PIRSF015626">
    <property type="entry name" value="FdhD"/>
    <property type="match status" value="1"/>
</dbReference>
<dbReference type="NCBIfam" id="TIGR00129">
    <property type="entry name" value="fdhD_narQ"/>
    <property type="match status" value="1"/>
</dbReference>
<dbReference type="PANTHER" id="PTHR30592">
    <property type="entry name" value="FORMATE DEHYDROGENASE"/>
    <property type="match status" value="1"/>
</dbReference>
<dbReference type="HAMAP" id="MF_00187">
    <property type="entry name" value="FdhD"/>
    <property type="match status" value="1"/>
</dbReference>
<evidence type="ECO:0000256" key="2">
    <source>
        <dbReference type="ARBA" id="ARBA00023150"/>
    </source>
</evidence>
<reference evidence="4 5" key="1">
    <citation type="submission" date="2020-07" db="EMBL/GenBank/DDBJ databases">
        <title>Genomic Encyclopedia of Type Strains, Phase IV (KMG-IV): sequencing the most valuable type-strain genomes for metagenomic binning, comparative biology and taxonomic classification.</title>
        <authorList>
            <person name="Goeker M."/>
        </authorList>
    </citation>
    <scope>NUCLEOTIDE SEQUENCE [LARGE SCALE GENOMIC DNA]</scope>
    <source>
        <strain evidence="4 5">DSM 17721</strain>
    </source>
</reference>
<feature type="active site" description="Cysteine persulfide intermediate" evidence="3">
    <location>
        <position position="115"/>
    </location>
</feature>
<organism evidence="4 5">
    <name type="scientific">Desulfosalsimonas propionicica</name>
    <dbReference type="NCBI Taxonomy" id="332175"/>
    <lineage>
        <taxon>Bacteria</taxon>
        <taxon>Pseudomonadati</taxon>
        <taxon>Thermodesulfobacteriota</taxon>
        <taxon>Desulfobacteria</taxon>
        <taxon>Desulfobacterales</taxon>
        <taxon>Desulfosalsimonadaceae</taxon>
        <taxon>Desulfosalsimonas</taxon>
    </lineage>
</organism>
<dbReference type="AlphaFoldDB" id="A0A7W0HKK5"/>
<evidence type="ECO:0000313" key="5">
    <source>
        <dbReference type="Proteomes" id="UP000525298"/>
    </source>
</evidence>
<proteinExistence type="inferred from homology"/>
<gene>
    <name evidence="3" type="primary">fdhD</name>
    <name evidence="4" type="ORF">HNR65_001701</name>
</gene>
<evidence type="ECO:0000256" key="1">
    <source>
        <dbReference type="ARBA" id="ARBA00022490"/>
    </source>
</evidence>
<comment type="caution">
    <text evidence="3">Lacks conserved residue(s) required for the propagation of feature annotation.</text>
</comment>